<reference evidence="2" key="1">
    <citation type="submission" date="2020-05" db="EMBL/GenBank/DDBJ databases">
        <authorList>
            <person name="Chiriac C."/>
            <person name="Salcher M."/>
            <person name="Ghai R."/>
            <person name="Kavagutti S V."/>
        </authorList>
    </citation>
    <scope>NUCLEOTIDE SEQUENCE</scope>
</reference>
<name>A0A6J7QFQ4_9ZZZZ</name>
<dbReference type="AlphaFoldDB" id="A0A6J7QFQ4"/>
<protein>
    <submittedName>
        <fullName evidence="2">Unannotated protein</fullName>
    </submittedName>
</protein>
<accession>A0A6J7QFQ4</accession>
<dbReference type="EMBL" id="CAFBPF010000107">
    <property type="protein sequence ID" value="CAB5014533.1"/>
    <property type="molecule type" value="Genomic_DNA"/>
</dbReference>
<evidence type="ECO:0000313" key="2">
    <source>
        <dbReference type="EMBL" id="CAB5014533.1"/>
    </source>
</evidence>
<sequence length="54" mass="6249">MDLPYEYDDSVVDRARLVVGGDSKAQRDTLVVLVDDPKDHDDEWDDHNRHPRAT</sequence>
<feature type="region of interest" description="Disordered" evidence="1">
    <location>
        <begin position="33"/>
        <end position="54"/>
    </location>
</feature>
<evidence type="ECO:0000256" key="1">
    <source>
        <dbReference type="SAM" id="MobiDB-lite"/>
    </source>
</evidence>
<organism evidence="2">
    <name type="scientific">freshwater metagenome</name>
    <dbReference type="NCBI Taxonomy" id="449393"/>
    <lineage>
        <taxon>unclassified sequences</taxon>
        <taxon>metagenomes</taxon>
        <taxon>ecological metagenomes</taxon>
    </lineage>
</organism>
<proteinExistence type="predicted"/>
<gene>
    <name evidence="2" type="ORF">UFOPK4071_00896</name>
</gene>